<dbReference type="SUPFAM" id="SSF53474">
    <property type="entry name" value="alpha/beta-Hydrolases"/>
    <property type="match status" value="1"/>
</dbReference>
<dbReference type="RefSeq" id="XP_010261523.1">
    <property type="nucleotide sequence ID" value="XM_010263221.2"/>
</dbReference>
<dbReference type="Proteomes" id="UP000189703">
    <property type="component" value="Unplaced"/>
</dbReference>
<keyword evidence="4" id="KW-1185">Reference proteome</keyword>
<proteinExistence type="predicted"/>
<organism evidence="4 6">
    <name type="scientific">Nelumbo nucifera</name>
    <name type="common">Sacred lotus</name>
    <dbReference type="NCBI Taxonomy" id="4432"/>
    <lineage>
        <taxon>Eukaryota</taxon>
        <taxon>Viridiplantae</taxon>
        <taxon>Streptophyta</taxon>
        <taxon>Embryophyta</taxon>
        <taxon>Tracheophyta</taxon>
        <taxon>Spermatophyta</taxon>
        <taxon>Magnoliopsida</taxon>
        <taxon>Proteales</taxon>
        <taxon>Nelumbonaceae</taxon>
        <taxon>Nelumbo</taxon>
    </lineage>
</organism>
<gene>
    <name evidence="5 6" type="primary">LOC104600335</name>
</gene>
<dbReference type="Gene3D" id="3.40.50.1820">
    <property type="entry name" value="alpha/beta hydrolase"/>
    <property type="match status" value="1"/>
</dbReference>
<dbReference type="KEGG" id="nnu:104600335"/>
<reference evidence="5 6" key="1">
    <citation type="submission" date="2025-04" db="UniProtKB">
        <authorList>
            <consortium name="RefSeq"/>
        </authorList>
    </citation>
    <scope>IDENTIFICATION</scope>
</reference>
<dbReference type="eggNOG" id="KOG3253">
    <property type="taxonomic scope" value="Eukaryota"/>
</dbReference>
<dbReference type="FunFam" id="3.40.50.1820:FF:000207">
    <property type="entry name" value="Alpha/beta-Hydrolases superfamily protein"/>
    <property type="match status" value="1"/>
</dbReference>
<dbReference type="InterPro" id="IPR029058">
    <property type="entry name" value="AB_hydrolase_fold"/>
</dbReference>
<name>A0A1U8AHI7_NELNU</name>
<feature type="compositionally biased region" description="Low complexity" evidence="2">
    <location>
        <begin position="355"/>
        <end position="373"/>
    </location>
</feature>
<dbReference type="InterPro" id="IPR004252">
    <property type="entry name" value="Probable_transposase_24"/>
</dbReference>
<dbReference type="Pfam" id="PF20408">
    <property type="entry name" value="Abhydrolase_11"/>
    <property type="match status" value="1"/>
</dbReference>
<evidence type="ECO:0000313" key="5">
    <source>
        <dbReference type="RefSeq" id="XP_010261522.1"/>
    </source>
</evidence>
<dbReference type="InterPro" id="IPR046879">
    <property type="entry name" value="KANL3/Tex30_Abhydrolase"/>
</dbReference>
<evidence type="ECO:0000313" key="6">
    <source>
        <dbReference type="RefSeq" id="XP_010261523.1"/>
    </source>
</evidence>
<keyword evidence="1" id="KW-0175">Coiled coil</keyword>
<feature type="coiled-coil region" evidence="1">
    <location>
        <begin position="651"/>
        <end position="685"/>
    </location>
</feature>
<sequence length="745" mass="82861">MASSPTKRRRKSQSENDSIDAYLQKSSPIVVFAHSCGSPSTSDFMIKWRNMLRKALHAVEVITFDYPYIHGAKWKTPPPKAEELVDYHLDVVKKAVSKHPNHPLILAGKSMGSRVSCMVACNEDINVSAIVCLGYPLKGKNGTLRDETLLQLKIPVIFVQGSKDGNCPLDKLAVVRKKMKSANDLHVIDGGDHSFRIGKKHLELHHSTQDEAEDQAVKAIAMFIGKTLKIVELEAVAKDTLTVFGKCLTRASALEDFATRHSGHWLRSSVGSRFGSNSQSEMPQSSASQPHLIQQGTQVQMKSNQHLSSSYPCLQRQVHMGTDHFQSSSYHPHIQQQGHIEPSQIQSSSDETHLSQQGQPSSSYPQSPDSVNSQSSVDIDTNPVSIPKTRGPTRCLDVWTMPEGQHISVAINKYKQPIGFGGRKLTTFLGTIARDGRIAPLTYLDWRAMPLKRKENMWQLVMAKFDIDPSSKSWVLKSIGKKWKDWKSELKKYHYLPHESDRERLADRDGRVLPKQWKLLVEFWNSEEGKARSATNKSNRAKQMISHTAGGKSFARVREEERAKRGEELTRAELFILTHTRKDGTPVDKASSLAILQLKEQHSQQSQGSNTRNDFFSQVMGEERRGRVRTFGLGPTPSDLWGPTPNPAEALKIASAAQKSADEKVQQMEEKMQDMQATVSRLQVTVTTLMSTLSANFPNINMADILGASTNPLNTTQAPVNADIPVDLPSLCVQSLSSSHEGSSP</sequence>
<evidence type="ECO:0000313" key="4">
    <source>
        <dbReference type="Proteomes" id="UP000189703"/>
    </source>
</evidence>
<feature type="region of interest" description="Disordered" evidence="2">
    <location>
        <begin position="533"/>
        <end position="557"/>
    </location>
</feature>
<feature type="region of interest" description="Disordered" evidence="2">
    <location>
        <begin position="270"/>
        <end position="308"/>
    </location>
</feature>
<feature type="domain" description="KANL3/Tex30 alpha/beta hydrolase-like" evidence="3">
    <location>
        <begin position="29"/>
        <end position="224"/>
    </location>
</feature>
<accession>A0A1U8AHI7</accession>
<evidence type="ECO:0000259" key="3">
    <source>
        <dbReference type="Pfam" id="PF20408"/>
    </source>
</evidence>
<dbReference type="Pfam" id="PF03004">
    <property type="entry name" value="Transposase_24"/>
    <property type="match status" value="1"/>
</dbReference>
<evidence type="ECO:0000256" key="2">
    <source>
        <dbReference type="SAM" id="MobiDB-lite"/>
    </source>
</evidence>
<dbReference type="STRING" id="4432.A0A1U8AHI7"/>
<protein>
    <submittedName>
        <fullName evidence="5 6">Uncharacterized protein LOC104600335 isoform X1</fullName>
    </submittedName>
</protein>
<dbReference type="PANTHER" id="PTHR13136:SF11">
    <property type="entry name" value="TESTIS-EXPRESSED PROTEIN 30"/>
    <property type="match status" value="1"/>
</dbReference>
<dbReference type="RefSeq" id="XP_010261522.1">
    <property type="nucleotide sequence ID" value="XM_010263220.2"/>
</dbReference>
<feature type="compositionally biased region" description="Polar residues" evidence="2">
    <location>
        <begin position="374"/>
        <end position="384"/>
    </location>
</feature>
<feature type="compositionally biased region" description="Polar residues" evidence="2">
    <location>
        <begin position="324"/>
        <end position="349"/>
    </location>
</feature>
<evidence type="ECO:0000256" key="1">
    <source>
        <dbReference type="SAM" id="Coils"/>
    </source>
</evidence>
<feature type="region of interest" description="Disordered" evidence="2">
    <location>
        <begin position="324"/>
        <end position="392"/>
    </location>
</feature>
<dbReference type="InterPro" id="IPR026555">
    <property type="entry name" value="NSL3/Tex30"/>
</dbReference>
<dbReference type="GeneID" id="104600335"/>
<dbReference type="AlphaFoldDB" id="A0A1U8AHI7"/>
<dbReference type="PANTHER" id="PTHR13136">
    <property type="entry name" value="TESTIS DEVELOPMENT PROTEIN PRTD"/>
    <property type="match status" value="1"/>
</dbReference>
<dbReference type="OrthoDB" id="6415022at2759"/>